<reference evidence="3" key="4">
    <citation type="journal article" date="2008" name="Nucleic Acids Res.">
        <title>The rice annotation project database (RAP-DB): 2008 update.</title>
        <authorList>
            <consortium name="The rice annotation project (RAP)"/>
        </authorList>
    </citation>
    <scope>GENOME REANNOTATION</scope>
    <source>
        <strain evidence="3">cv. Nipponbare</strain>
    </source>
</reference>
<protein>
    <submittedName>
        <fullName evidence="1">Uncharacterized protein</fullName>
    </submittedName>
</protein>
<evidence type="ECO:0000313" key="2">
    <source>
        <dbReference type="EMBL" id="BAD28053.1"/>
    </source>
</evidence>
<name>Q6H7U4_ORYSJ</name>
<gene>
    <name evidence="2" type="ORF">B1103G11.51</name>
    <name evidence="1" type="ORF">OJ9003_G05.16</name>
</gene>
<reference evidence="1" key="1">
    <citation type="submission" date="2001-08" db="EMBL/GenBank/DDBJ databases">
        <title>Oryza sativa nipponbare(GA3) genomic DNA, chromosome 2, BAC clone:OJ9003_G05.</title>
        <authorList>
            <person name="Sasaki T."/>
            <person name="Matsumoto T."/>
            <person name="Yamamoto K."/>
        </authorList>
    </citation>
    <scope>NUCLEOTIDE SEQUENCE</scope>
</reference>
<organism evidence="1 3">
    <name type="scientific">Oryza sativa subsp. japonica</name>
    <name type="common">Rice</name>
    <dbReference type="NCBI Taxonomy" id="39947"/>
    <lineage>
        <taxon>Eukaryota</taxon>
        <taxon>Viridiplantae</taxon>
        <taxon>Streptophyta</taxon>
        <taxon>Embryophyta</taxon>
        <taxon>Tracheophyta</taxon>
        <taxon>Spermatophyta</taxon>
        <taxon>Magnoliopsida</taxon>
        <taxon>Liliopsida</taxon>
        <taxon>Poales</taxon>
        <taxon>Poaceae</taxon>
        <taxon>BOP clade</taxon>
        <taxon>Oryzoideae</taxon>
        <taxon>Oryzeae</taxon>
        <taxon>Oryzinae</taxon>
        <taxon>Oryza</taxon>
        <taxon>Oryza sativa</taxon>
    </lineage>
</organism>
<dbReference type="AlphaFoldDB" id="Q6H7U4"/>
<dbReference type="EMBL" id="AP004126">
    <property type="protein sequence ID" value="BAD25205.1"/>
    <property type="molecule type" value="Genomic_DNA"/>
</dbReference>
<sequence>MKNNQAITKANTTNLIEMNWPRRRGGDPEYSGEVCSNPSRRSHSAAALGFDLFASTVLLVF</sequence>
<accession>Q6H7U4</accession>
<dbReference type="EMBL" id="AP004843">
    <property type="protein sequence ID" value="BAD28053.1"/>
    <property type="molecule type" value="Genomic_DNA"/>
</dbReference>
<evidence type="ECO:0000313" key="1">
    <source>
        <dbReference type="EMBL" id="BAD25205.1"/>
    </source>
</evidence>
<proteinExistence type="predicted"/>
<dbReference type="Proteomes" id="UP000000763">
    <property type="component" value="Chromosome 2"/>
</dbReference>
<reference evidence="3" key="3">
    <citation type="journal article" date="2005" name="Nature">
        <title>The map-based sequence of the rice genome.</title>
        <authorList>
            <consortium name="International rice genome sequencing project (IRGSP)"/>
            <person name="Matsumoto T."/>
            <person name="Wu J."/>
            <person name="Kanamori H."/>
            <person name="Katayose Y."/>
            <person name="Fujisawa M."/>
            <person name="Namiki N."/>
            <person name="Mizuno H."/>
            <person name="Yamamoto K."/>
            <person name="Antonio B.A."/>
            <person name="Baba T."/>
            <person name="Sakata K."/>
            <person name="Nagamura Y."/>
            <person name="Aoki H."/>
            <person name="Arikawa K."/>
            <person name="Arita K."/>
            <person name="Bito T."/>
            <person name="Chiden Y."/>
            <person name="Fujitsuka N."/>
            <person name="Fukunaka R."/>
            <person name="Hamada M."/>
            <person name="Harada C."/>
            <person name="Hayashi A."/>
            <person name="Hijishita S."/>
            <person name="Honda M."/>
            <person name="Hosokawa S."/>
            <person name="Ichikawa Y."/>
            <person name="Idonuma A."/>
            <person name="Iijima M."/>
            <person name="Ikeda M."/>
            <person name="Ikeno M."/>
            <person name="Ito K."/>
            <person name="Ito S."/>
            <person name="Ito T."/>
            <person name="Ito Y."/>
            <person name="Ito Y."/>
            <person name="Iwabuchi A."/>
            <person name="Kamiya K."/>
            <person name="Karasawa W."/>
            <person name="Kurita K."/>
            <person name="Katagiri S."/>
            <person name="Kikuta A."/>
            <person name="Kobayashi H."/>
            <person name="Kobayashi N."/>
            <person name="Machita K."/>
            <person name="Maehara T."/>
            <person name="Masukawa M."/>
            <person name="Mizubayashi T."/>
            <person name="Mukai Y."/>
            <person name="Nagasaki H."/>
            <person name="Nagata Y."/>
            <person name="Naito S."/>
            <person name="Nakashima M."/>
            <person name="Nakama Y."/>
            <person name="Nakamichi Y."/>
            <person name="Nakamura M."/>
            <person name="Meguro A."/>
            <person name="Negishi M."/>
            <person name="Ohta I."/>
            <person name="Ohta T."/>
            <person name="Okamoto M."/>
            <person name="Ono N."/>
            <person name="Saji S."/>
            <person name="Sakaguchi M."/>
            <person name="Sakai K."/>
            <person name="Shibata M."/>
            <person name="Shimokawa T."/>
            <person name="Song J."/>
            <person name="Takazaki Y."/>
            <person name="Terasawa K."/>
            <person name="Tsugane M."/>
            <person name="Tsuji K."/>
            <person name="Ueda S."/>
            <person name="Waki K."/>
            <person name="Yamagata H."/>
            <person name="Yamamoto M."/>
            <person name="Yamamoto S."/>
            <person name="Yamane H."/>
            <person name="Yoshiki S."/>
            <person name="Yoshihara R."/>
            <person name="Yukawa K."/>
            <person name="Zhong H."/>
            <person name="Yano M."/>
            <person name="Yuan Q."/>
            <person name="Ouyang S."/>
            <person name="Liu J."/>
            <person name="Jones K.M."/>
            <person name="Gansberger K."/>
            <person name="Moffat K."/>
            <person name="Hill J."/>
            <person name="Bera J."/>
            <person name="Fadrosh D."/>
            <person name="Jin S."/>
            <person name="Johri S."/>
            <person name="Kim M."/>
            <person name="Overton L."/>
            <person name="Reardon M."/>
            <person name="Tsitrin T."/>
            <person name="Vuong H."/>
            <person name="Weaver B."/>
            <person name="Ciecko A."/>
            <person name="Tallon L."/>
            <person name="Jackson J."/>
            <person name="Pai G."/>
            <person name="Aken S.V."/>
            <person name="Utterback T."/>
            <person name="Reidmuller S."/>
            <person name="Feldblyum T."/>
            <person name="Hsiao J."/>
            <person name="Zismann V."/>
            <person name="Iobst S."/>
            <person name="de Vazeille A.R."/>
            <person name="Buell C.R."/>
            <person name="Ying K."/>
            <person name="Li Y."/>
            <person name="Lu T."/>
            <person name="Huang Y."/>
            <person name="Zhao Q."/>
            <person name="Feng Q."/>
            <person name="Zhang L."/>
            <person name="Zhu J."/>
            <person name="Weng Q."/>
            <person name="Mu J."/>
            <person name="Lu Y."/>
            <person name="Fan D."/>
            <person name="Liu Y."/>
            <person name="Guan J."/>
            <person name="Zhang Y."/>
            <person name="Yu S."/>
            <person name="Liu X."/>
            <person name="Zhang Y."/>
            <person name="Hong G."/>
            <person name="Han B."/>
            <person name="Choisne N."/>
            <person name="Demange N."/>
            <person name="Orjeda G."/>
            <person name="Samain S."/>
            <person name="Cattolico L."/>
            <person name="Pelletier E."/>
            <person name="Couloux A."/>
            <person name="Segurens B."/>
            <person name="Wincker P."/>
            <person name="D'Hont A."/>
            <person name="Scarpelli C."/>
            <person name="Weissenbach J."/>
            <person name="Salanoubat M."/>
            <person name="Quetier F."/>
            <person name="Yu Y."/>
            <person name="Kim H.R."/>
            <person name="Rambo T."/>
            <person name="Currie J."/>
            <person name="Collura K."/>
            <person name="Luo M."/>
            <person name="Yang T."/>
            <person name="Ammiraju J.S.S."/>
            <person name="Engler F."/>
            <person name="Soderlund C."/>
            <person name="Wing R.A."/>
            <person name="Palmer L.E."/>
            <person name="de la Bastide M."/>
            <person name="Spiegel L."/>
            <person name="Nascimento L."/>
            <person name="Zutavern T."/>
            <person name="O'Shaughnessy A."/>
            <person name="Dike S."/>
            <person name="Dedhia N."/>
            <person name="Preston R."/>
            <person name="Balija V."/>
            <person name="McCombie W.R."/>
            <person name="Chow T."/>
            <person name="Chen H."/>
            <person name="Chung M."/>
            <person name="Chen C."/>
            <person name="Shaw J."/>
            <person name="Wu H."/>
            <person name="Hsiao K."/>
            <person name="Chao Y."/>
            <person name="Chu M."/>
            <person name="Cheng C."/>
            <person name="Hour A."/>
            <person name="Lee P."/>
            <person name="Lin S."/>
            <person name="Lin Y."/>
            <person name="Liou J."/>
            <person name="Liu S."/>
            <person name="Hsing Y."/>
            <person name="Raghuvanshi S."/>
            <person name="Mohanty A."/>
            <person name="Bharti A.K."/>
            <person name="Gaur A."/>
            <person name="Gupta V."/>
            <person name="Kumar D."/>
            <person name="Ravi V."/>
            <person name="Vij S."/>
            <person name="Kapur A."/>
            <person name="Khurana P."/>
            <person name="Khurana P."/>
            <person name="Khurana J.P."/>
            <person name="Tyagi A.K."/>
            <person name="Gaikwad K."/>
            <person name="Singh A."/>
            <person name="Dalal V."/>
            <person name="Srivastava S."/>
            <person name="Dixit A."/>
            <person name="Pal A.K."/>
            <person name="Ghazi I.A."/>
            <person name="Yadav M."/>
            <person name="Pandit A."/>
            <person name="Bhargava A."/>
            <person name="Sureshbabu K."/>
            <person name="Batra K."/>
            <person name="Sharma T.R."/>
            <person name="Mohapatra T."/>
            <person name="Singh N.K."/>
            <person name="Messing J."/>
            <person name="Nelson A.B."/>
            <person name="Fuks G."/>
            <person name="Kavchok S."/>
            <person name="Keizer G."/>
            <person name="Linton E."/>
            <person name="Llaca V."/>
            <person name="Song R."/>
            <person name="Tanyolac B."/>
            <person name="Young S."/>
            <person name="Ho-Il K."/>
            <person name="Hahn J.H."/>
            <person name="Sangsakoo G."/>
            <person name="Vanavichit A."/>
            <person name="de Mattos Luiz.A.T."/>
            <person name="Zimmer P.D."/>
            <person name="Malone G."/>
            <person name="Dellagostin O."/>
            <person name="de Oliveira A.C."/>
            <person name="Bevan M."/>
            <person name="Bancroft I."/>
            <person name="Minx P."/>
            <person name="Cordum H."/>
            <person name="Wilson R."/>
            <person name="Cheng Z."/>
            <person name="Jin W."/>
            <person name="Jiang J."/>
            <person name="Leong S.A."/>
            <person name="Iwama H."/>
            <person name="Gojobori T."/>
            <person name="Itoh T."/>
            <person name="Niimura Y."/>
            <person name="Fujii Y."/>
            <person name="Habara T."/>
            <person name="Sakai H."/>
            <person name="Sato Y."/>
            <person name="Wilson G."/>
            <person name="Kumar K."/>
            <person name="McCouch S."/>
            <person name="Juretic N."/>
            <person name="Hoen D."/>
            <person name="Wright S."/>
            <person name="Bruskiewich R."/>
            <person name="Bureau T."/>
            <person name="Miyao A."/>
            <person name="Hirochika H."/>
            <person name="Nishikawa T."/>
            <person name="Kadowaki K."/>
            <person name="Sugiura M."/>
            <person name="Burr B."/>
            <person name="Sasaki T."/>
        </authorList>
    </citation>
    <scope>NUCLEOTIDE SEQUENCE [LARGE SCALE GENOMIC DNA]</scope>
    <source>
        <strain evidence="3">cv. Nipponbare</strain>
    </source>
</reference>
<evidence type="ECO:0000313" key="3">
    <source>
        <dbReference type="Proteomes" id="UP000000763"/>
    </source>
</evidence>
<reference evidence="2" key="2">
    <citation type="submission" date="2002-03" db="EMBL/GenBank/DDBJ databases">
        <title>Oryza sativa nipponbare(GA3) genomic DNA, chromosome 2, BAC clone:B1103G11.</title>
        <authorList>
            <person name="Sasaki T."/>
            <person name="Matsumoto T."/>
            <person name="Yamamoto K."/>
        </authorList>
    </citation>
    <scope>NUCLEOTIDE SEQUENCE</scope>
</reference>